<keyword evidence="3" id="KW-1185">Reference proteome</keyword>
<evidence type="ECO:0000256" key="1">
    <source>
        <dbReference type="SAM" id="MobiDB-lite"/>
    </source>
</evidence>
<feature type="compositionally biased region" description="Basic residues" evidence="1">
    <location>
        <begin position="236"/>
        <end position="247"/>
    </location>
</feature>
<dbReference type="EMBL" id="JBBWRZ010000005">
    <property type="protein sequence ID" value="KAK8236006.1"/>
    <property type="molecule type" value="Genomic_DNA"/>
</dbReference>
<proteinExistence type="predicted"/>
<feature type="region of interest" description="Disordered" evidence="1">
    <location>
        <begin position="196"/>
        <end position="375"/>
    </location>
</feature>
<feature type="compositionally biased region" description="Basic and acidic residues" evidence="1">
    <location>
        <begin position="364"/>
        <end position="375"/>
    </location>
</feature>
<protein>
    <submittedName>
        <fullName evidence="2">Uncharacterized protein</fullName>
    </submittedName>
</protein>
<accession>A0ABR1YS20</accession>
<name>A0ABR1YS20_9PEZI</name>
<gene>
    <name evidence="2" type="ORF">HDK90DRAFT_552930</name>
</gene>
<reference evidence="2 3" key="1">
    <citation type="submission" date="2024-04" db="EMBL/GenBank/DDBJ databases">
        <title>Phyllosticta paracitricarpa is synonymous to the EU quarantine fungus P. citricarpa based on phylogenomic analyses.</title>
        <authorList>
            <consortium name="Lawrence Berkeley National Laboratory"/>
            <person name="Van Ingen-Buijs V.A."/>
            <person name="Van Westerhoven A.C."/>
            <person name="Haridas S."/>
            <person name="Skiadas P."/>
            <person name="Martin F."/>
            <person name="Groenewald J.Z."/>
            <person name="Crous P.W."/>
            <person name="Seidl M.F."/>
        </authorList>
    </citation>
    <scope>NUCLEOTIDE SEQUENCE [LARGE SCALE GENOMIC DNA]</scope>
    <source>
        <strain evidence="2 3">CBS 123374</strain>
    </source>
</reference>
<evidence type="ECO:0000313" key="3">
    <source>
        <dbReference type="Proteomes" id="UP001492380"/>
    </source>
</evidence>
<evidence type="ECO:0000313" key="2">
    <source>
        <dbReference type="EMBL" id="KAK8236006.1"/>
    </source>
</evidence>
<dbReference type="Proteomes" id="UP001492380">
    <property type="component" value="Unassembled WGS sequence"/>
</dbReference>
<organism evidence="2 3">
    <name type="scientific">Phyllosticta capitalensis</name>
    <dbReference type="NCBI Taxonomy" id="121624"/>
    <lineage>
        <taxon>Eukaryota</taxon>
        <taxon>Fungi</taxon>
        <taxon>Dikarya</taxon>
        <taxon>Ascomycota</taxon>
        <taxon>Pezizomycotina</taxon>
        <taxon>Dothideomycetes</taxon>
        <taxon>Dothideomycetes incertae sedis</taxon>
        <taxon>Botryosphaeriales</taxon>
        <taxon>Phyllostictaceae</taxon>
        <taxon>Phyllosticta</taxon>
    </lineage>
</organism>
<comment type="caution">
    <text evidence="2">The sequence shown here is derived from an EMBL/GenBank/DDBJ whole genome shotgun (WGS) entry which is preliminary data.</text>
</comment>
<sequence>MIKMDKVWLPTPDQLLSSNLIGNLMTAISNERIRNTVVNVHWPGFKTEGVPRKFYLLLGDPCLLQNQDGTISFAMLGSYCLRGDAGREWLYRQFLVDNSLVNNSHSRKALVEAAPWKKAMVKAYADAKMPAQSKQARRTWLSKWIKSKKVYRDPPPLKDSLPVIYWRHGRLLTQQDTILERARLYSRCAIQHKKGVSYTRDPKAPVPAKEKRKPPKDHNGSDEEDMGDEGTQPPKGAKKPRNSRKKNSVFISEHTPKRPVLDSHTASQAPDGGVAGLPLRRRNRHAAPPLPEPTFARPGAPASWAKPKQEQQASRDGSLQRGSGHIPSKTHYRPGATASCHHIRSDRAGAAPRPPPTSGNGDSKAVRSPEDFLIF</sequence>
<feature type="compositionally biased region" description="Polar residues" evidence="1">
    <location>
        <begin position="310"/>
        <end position="321"/>
    </location>
</feature>